<dbReference type="EMBL" id="BSVA01000001">
    <property type="protein sequence ID" value="GMA91008.1"/>
    <property type="molecule type" value="Genomic_DNA"/>
</dbReference>
<accession>A0ABQ6JUD9</accession>
<evidence type="ECO:0000313" key="1">
    <source>
        <dbReference type="EMBL" id="GMA91008.1"/>
    </source>
</evidence>
<reference evidence="2" key="1">
    <citation type="journal article" date="2019" name="Int. J. Syst. Evol. Microbiol.">
        <title>The Global Catalogue of Microorganisms (GCM) 10K type strain sequencing project: providing services to taxonomists for standard genome sequencing and annotation.</title>
        <authorList>
            <consortium name="The Broad Institute Genomics Platform"/>
            <consortium name="The Broad Institute Genome Sequencing Center for Infectious Disease"/>
            <person name="Wu L."/>
            <person name="Ma J."/>
        </authorList>
    </citation>
    <scope>NUCLEOTIDE SEQUENCE [LARGE SCALE GENOMIC DNA]</scope>
    <source>
        <strain evidence="2">NBRC 108755</strain>
    </source>
</reference>
<gene>
    <name evidence="1" type="ORF">GCM10025869_15370</name>
</gene>
<evidence type="ECO:0000313" key="2">
    <source>
        <dbReference type="Proteomes" id="UP001157069"/>
    </source>
</evidence>
<name>A0ABQ6JUD9_9MICO</name>
<proteinExistence type="predicted"/>
<organism evidence="1 2">
    <name type="scientific">Homoserinibacter gongjuensis</name>
    <dbReference type="NCBI Taxonomy" id="1162968"/>
    <lineage>
        <taxon>Bacteria</taxon>
        <taxon>Bacillati</taxon>
        <taxon>Actinomycetota</taxon>
        <taxon>Actinomycetes</taxon>
        <taxon>Micrococcales</taxon>
        <taxon>Microbacteriaceae</taxon>
        <taxon>Homoserinibacter</taxon>
    </lineage>
</organism>
<protein>
    <submittedName>
        <fullName evidence="1">Uncharacterized protein</fullName>
    </submittedName>
</protein>
<sequence length="117" mass="13149">MTIRLNNDALSHARGLIRGGDFEADERDDWSEHAPSADDGNAFIEKHGMAEYARWFLGEDTDATEGTKGRYLFPYGDFTKVHRCAVISGESRAGQYDHTSIEKALKELLEQIDKKAD</sequence>
<dbReference type="Proteomes" id="UP001157069">
    <property type="component" value="Unassembled WGS sequence"/>
</dbReference>
<comment type="caution">
    <text evidence="1">The sequence shown here is derived from an EMBL/GenBank/DDBJ whole genome shotgun (WGS) entry which is preliminary data.</text>
</comment>
<keyword evidence="2" id="KW-1185">Reference proteome</keyword>
<dbReference type="RefSeq" id="WP_284299107.1">
    <property type="nucleotide sequence ID" value="NZ_BSVA01000001.1"/>
</dbReference>